<sequence length="190" mass="19489">TVAHLDASWAGAPSAFALDALDGTLKIAVTEGRILEVKPGAGRLLGLFSIAELPRRLMFDFGDVFRKGFAFDSIKGNFTLGNGNAVTHDLEIRGPAADIKVDGRTGLRARDYDQIVSVSPKVGSTLPLLGAVAGGPVGAAAGLALQGLLGSGLAHASATTYRITGSWEKPLIVKINPAPASSAASPPPQH</sequence>
<reference evidence="2" key="1">
    <citation type="submission" date="2013-08" db="EMBL/GenBank/DDBJ databases">
        <authorList>
            <person name="Mendez C."/>
            <person name="Richter M."/>
            <person name="Ferrer M."/>
            <person name="Sanchez J."/>
        </authorList>
    </citation>
    <scope>NUCLEOTIDE SEQUENCE</scope>
</reference>
<accession>T1DFZ3</accession>
<proteinExistence type="predicted"/>
<name>T1DFZ3_9ZZZZ</name>
<dbReference type="InterPro" id="IPR025263">
    <property type="entry name" value="YhdP_central"/>
</dbReference>
<dbReference type="PANTHER" id="PTHR38690">
    <property type="entry name" value="PROTEASE-RELATED"/>
    <property type="match status" value="1"/>
</dbReference>
<organism evidence="2">
    <name type="scientific">mine drainage metagenome</name>
    <dbReference type="NCBI Taxonomy" id="410659"/>
    <lineage>
        <taxon>unclassified sequences</taxon>
        <taxon>metagenomes</taxon>
        <taxon>ecological metagenomes</taxon>
    </lineage>
</organism>
<protein>
    <recommendedName>
        <fullName evidence="1">YhdP central domain-containing protein</fullName>
    </recommendedName>
</protein>
<dbReference type="EMBL" id="AUZX01000373">
    <property type="protein sequence ID" value="EQD80810.1"/>
    <property type="molecule type" value="Genomic_DNA"/>
</dbReference>
<dbReference type="PANTHER" id="PTHR38690:SF1">
    <property type="entry name" value="PROTEASE"/>
    <property type="match status" value="1"/>
</dbReference>
<evidence type="ECO:0000259" key="1">
    <source>
        <dbReference type="Pfam" id="PF13116"/>
    </source>
</evidence>
<comment type="caution">
    <text evidence="2">The sequence shown here is derived from an EMBL/GenBank/DDBJ whole genome shotgun (WGS) entry which is preliminary data.</text>
</comment>
<dbReference type="InterPro" id="IPR011836">
    <property type="entry name" value="YhdP"/>
</dbReference>
<dbReference type="Pfam" id="PF13116">
    <property type="entry name" value="YhdP"/>
    <property type="match status" value="1"/>
</dbReference>
<dbReference type="AlphaFoldDB" id="T1DFZ3"/>
<feature type="domain" description="YhdP central" evidence="1">
    <location>
        <begin position="6"/>
        <end position="172"/>
    </location>
</feature>
<feature type="non-terminal residue" evidence="2">
    <location>
        <position position="1"/>
    </location>
</feature>
<evidence type="ECO:0000313" key="2">
    <source>
        <dbReference type="EMBL" id="EQD80810.1"/>
    </source>
</evidence>
<gene>
    <name evidence="2" type="ORF">B1A_00495</name>
</gene>
<reference evidence="2" key="2">
    <citation type="journal article" date="2014" name="ISME J.">
        <title>Microbial stratification in low pH oxic and suboxic macroscopic growths along an acid mine drainage.</title>
        <authorList>
            <person name="Mendez-Garcia C."/>
            <person name="Mesa V."/>
            <person name="Sprenger R.R."/>
            <person name="Richter M."/>
            <person name="Diez M.S."/>
            <person name="Solano J."/>
            <person name="Bargiela R."/>
            <person name="Golyshina O.V."/>
            <person name="Manteca A."/>
            <person name="Ramos J.L."/>
            <person name="Gallego J.R."/>
            <person name="Llorente I."/>
            <person name="Martins Dos Santos V.A."/>
            <person name="Jensen O.N."/>
            <person name="Pelaez A.I."/>
            <person name="Sanchez J."/>
            <person name="Ferrer M."/>
        </authorList>
    </citation>
    <scope>NUCLEOTIDE SEQUENCE</scope>
</reference>